<protein>
    <submittedName>
        <fullName evidence="1">Uncharacterized protein</fullName>
    </submittedName>
</protein>
<reference evidence="1 2" key="1">
    <citation type="submission" date="2015-12" db="EMBL/GenBank/DDBJ databases">
        <title>Dictyostelia acquired genes for synthesis and detection of signals that induce cell-type specialization by lateral gene transfer from prokaryotes.</title>
        <authorList>
            <person name="Gloeckner G."/>
            <person name="Schaap P."/>
        </authorList>
    </citation>
    <scope>NUCLEOTIDE SEQUENCE [LARGE SCALE GENOMIC DNA]</scope>
    <source>
        <strain evidence="1 2">TK</strain>
    </source>
</reference>
<name>A0A151Z3S8_TIELA</name>
<keyword evidence="2" id="KW-1185">Reference proteome</keyword>
<dbReference type="InParanoid" id="A0A151Z3S8"/>
<organism evidence="1 2">
    <name type="scientific">Tieghemostelium lacteum</name>
    <name type="common">Slime mold</name>
    <name type="synonym">Dictyostelium lacteum</name>
    <dbReference type="NCBI Taxonomy" id="361077"/>
    <lineage>
        <taxon>Eukaryota</taxon>
        <taxon>Amoebozoa</taxon>
        <taxon>Evosea</taxon>
        <taxon>Eumycetozoa</taxon>
        <taxon>Dictyostelia</taxon>
        <taxon>Dictyosteliales</taxon>
        <taxon>Raperosteliaceae</taxon>
        <taxon>Tieghemostelium</taxon>
    </lineage>
</organism>
<dbReference type="Proteomes" id="UP000076078">
    <property type="component" value="Unassembled WGS sequence"/>
</dbReference>
<evidence type="ECO:0000313" key="2">
    <source>
        <dbReference type="Proteomes" id="UP000076078"/>
    </source>
</evidence>
<proteinExistence type="predicted"/>
<evidence type="ECO:0000313" key="1">
    <source>
        <dbReference type="EMBL" id="KYQ88616.1"/>
    </source>
</evidence>
<gene>
    <name evidence="1" type="ORF">DLAC_11359</name>
</gene>
<comment type="caution">
    <text evidence="1">The sequence shown here is derived from an EMBL/GenBank/DDBJ whole genome shotgun (WGS) entry which is preliminary data.</text>
</comment>
<dbReference type="AlphaFoldDB" id="A0A151Z3S8"/>
<sequence>MGILDSVSSFIQNSFGKNKLPYDNTINYKSVETDDISTSVVDLTDTTIIASSDPRSYIPLPVHSNKYEK</sequence>
<accession>A0A151Z3S8</accession>
<dbReference type="EMBL" id="LODT01000051">
    <property type="protein sequence ID" value="KYQ88616.1"/>
    <property type="molecule type" value="Genomic_DNA"/>
</dbReference>